<gene>
    <name evidence="1" type="ORF">VP01_5264g3</name>
</gene>
<sequence>MLETCNIRYALRKMCASISLKSFHLVVQREFVFGRPVFGLDAKELISNVIRCLLDMMSPLVAPHLDFFPKETHRKKINKLFQSEKWLKDQSSDLCVPMVDLVPLFFYHEKEIVHAKALGQLSNQPMIAIPACGGNVFTFSMICLLISDCYISKTPNGENQIMFHNPLYIIKAEGKIIRNVPIKLYCDDTSGNKSKTWNKHISYFFTLFHQDQSMITR</sequence>
<comment type="caution">
    <text evidence="1">The sequence shown here is derived from an EMBL/GenBank/DDBJ whole genome shotgun (WGS) entry which is preliminary data.</text>
</comment>
<reference evidence="1 2" key="1">
    <citation type="submission" date="2015-08" db="EMBL/GenBank/DDBJ databases">
        <title>Next Generation Sequencing and Analysis of the Genome of Puccinia sorghi L Schw, the Causal Agent of Maize Common Rust.</title>
        <authorList>
            <person name="Rochi L."/>
            <person name="Burguener G."/>
            <person name="Darino M."/>
            <person name="Turjanski A."/>
            <person name="Kreff E."/>
            <person name="Dieguez M.J."/>
            <person name="Sacco F."/>
        </authorList>
    </citation>
    <scope>NUCLEOTIDE SEQUENCE [LARGE SCALE GENOMIC DNA]</scope>
    <source>
        <strain evidence="1 2">RO10H11247</strain>
    </source>
</reference>
<protein>
    <submittedName>
        <fullName evidence="1">Uncharacterized protein</fullName>
    </submittedName>
</protein>
<dbReference type="VEuPathDB" id="FungiDB:VP01_5264g3"/>
<dbReference type="AlphaFoldDB" id="A0A0L6UL73"/>
<dbReference type="EMBL" id="LAVV01010458">
    <property type="protein sequence ID" value="KNZ49012.1"/>
    <property type="molecule type" value="Genomic_DNA"/>
</dbReference>
<name>A0A0L6UL73_9BASI</name>
<dbReference type="PANTHER" id="PTHR31912">
    <property type="entry name" value="IP13529P"/>
    <property type="match status" value="1"/>
</dbReference>
<dbReference type="OrthoDB" id="2504314at2759"/>
<accession>A0A0L6UL73</accession>
<organism evidence="1 2">
    <name type="scientific">Puccinia sorghi</name>
    <dbReference type="NCBI Taxonomy" id="27349"/>
    <lineage>
        <taxon>Eukaryota</taxon>
        <taxon>Fungi</taxon>
        <taxon>Dikarya</taxon>
        <taxon>Basidiomycota</taxon>
        <taxon>Pucciniomycotina</taxon>
        <taxon>Pucciniomycetes</taxon>
        <taxon>Pucciniales</taxon>
        <taxon>Pucciniaceae</taxon>
        <taxon>Puccinia</taxon>
    </lineage>
</organism>
<evidence type="ECO:0000313" key="1">
    <source>
        <dbReference type="EMBL" id="KNZ49012.1"/>
    </source>
</evidence>
<proteinExistence type="predicted"/>
<dbReference type="Proteomes" id="UP000037035">
    <property type="component" value="Unassembled WGS sequence"/>
</dbReference>
<dbReference type="STRING" id="27349.A0A0L6UL73"/>
<dbReference type="PANTHER" id="PTHR31912:SF34">
    <property type="entry name" value="NOTOCHORD-RELATED PROTEIN"/>
    <property type="match status" value="1"/>
</dbReference>
<keyword evidence="2" id="KW-1185">Reference proteome</keyword>
<evidence type="ECO:0000313" key="2">
    <source>
        <dbReference type="Proteomes" id="UP000037035"/>
    </source>
</evidence>